<feature type="region of interest" description="Disordered" evidence="4">
    <location>
        <begin position="231"/>
        <end position="253"/>
    </location>
</feature>
<evidence type="ECO:0000256" key="4">
    <source>
        <dbReference type="SAM" id="MobiDB-lite"/>
    </source>
</evidence>
<reference evidence="6 7" key="1">
    <citation type="submission" date="2019-04" db="EMBL/GenBank/DDBJ databases">
        <authorList>
            <person name="Feng G."/>
            <person name="Zhu H."/>
        </authorList>
    </citation>
    <scope>NUCLEOTIDE SEQUENCE [LARGE SCALE GENOMIC DNA]</scope>
    <source>
        <strain evidence="6 7">6HR-1</strain>
    </source>
</reference>
<evidence type="ECO:0000259" key="5">
    <source>
        <dbReference type="SMART" id="SM00642"/>
    </source>
</evidence>
<keyword evidence="2" id="KW-0378">Hydrolase</keyword>
<dbReference type="SUPFAM" id="SSF51445">
    <property type="entry name" value="(Trans)glycosidases"/>
    <property type="match status" value="1"/>
</dbReference>
<name>A0A4Z0NSU1_9HYPH</name>
<gene>
    <name evidence="6" type="ORF">EU555_09275</name>
</gene>
<dbReference type="GO" id="GO:0009313">
    <property type="term" value="P:oligosaccharide catabolic process"/>
    <property type="evidence" value="ECO:0007669"/>
    <property type="project" value="TreeGrafter"/>
</dbReference>
<dbReference type="InterPro" id="IPR006047">
    <property type="entry name" value="GH13_cat_dom"/>
</dbReference>
<dbReference type="Gene3D" id="3.90.400.10">
    <property type="entry name" value="Oligo-1,6-glucosidase, Domain 2"/>
    <property type="match status" value="1"/>
</dbReference>
<dbReference type="PANTHER" id="PTHR10357">
    <property type="entry name" value="ALPHA-AMYLASE FAMILY MEMBER"/>
    <property type="match status" value="1"/>
</dbReference>
<dbReference type="CDD" id="cd11331">
    <property type="entry name" value="AmyAc_OligoGlu_like"/>
    <property type="match status" value="1"/>
</dbReference>
<comment type="similarity">
    <text evidence="1">Belongs to the glycosyl hydrolase 13 family.</text>
</comment>
<dbReference type="FunFam" id="3.90.400.10:FF:000002">
    <property type="entry name" value="Sucrose isomerase"/>
    <property type="match status" value="1"/>
</dbReference>
<dbReference type="EMBL" id="SRLB01000006">
    <property type="protein sequence ID" value="TGE00100.1"/>
    <property type="molecule type" value="Genomic_DNA"/>
</dbReference>
<sequence>MSDLTDPASDDARSAGASATGQPWWQRAVIYQIFTPSFQDSDGDGFGDLAGILSRVDHLADLGVGAVWLTPIYPSPLLDAGYDIADYCAVGRPFGDLDTFDRLRAALQARGIRLILDLVPNHTSDRHPWFREARAARDSPKRDWYVWADPGPGGLPPNNWLSRFGGPAWTTDPATGQAYYHAFLPEQPDLNWRNPAVRAAIHDVMRFWLRRGVDGFRVDAAAVLAEDAVLRDEPPNPDVDGDTPPPERFRRTRTDSQPVGLDYLAELRQVVEEFPDRVLLGEVDTAPDTLPDFYGADVPRLHLPLNYRLVDAPWKPDAIGRLVQDFLDALPEGAWPNWVLGSHDKPRIAGRIGTDQARIAAMLLMTLPGTPILYAGDEVGMPSVPVPPEAGRDPFERCVPGYGLSRDPFRVPLRWEAEGGFTTGEPWLPADGVPDHCTIAAQRGDPGSLLTLYRRLIALRRSRMALQTGRYRRLSSGGGTLVFARWHRADGLVVALNLTASRLRPALPGRGRIVLASGPGREGETVEDSVALGPHEGAIVETRG</sequence>
<keyword evidence="3" id="KW-0326">Glycosidase</keyword>
<dbReference type="RefSeq" id="WP_135414384.1">
    <property type="nucleotide sequence ID" value="NZ_SRLB01000006.1"/>
</dbReference>
<proteinExistence type="inferred from homology"/>
<dbReference type="InterPro" id="IPR017853">
    <property type="entry name" value="GH"/>
</dbReference>
<keyword evidence="7" id="KW-1185">Reference proteome</keyword>
<evidence type="ECO:0000256" key="2">
    <source>
        <dbReference type="ARBA" id="ARBA00022801"/>
    </source>
</evidence>
<dbReference type="Gene3D" id="3.20.20.80">
    <property type="entry name" value="Glycosidases"/>
    <property type="match status" value="1"/>
</dbReference>
<dbReference type="OrthoDB" id="9805159at2"/>
<dbReference type="SMART" id="SM00642">
    <property type="entry name" value="Aamy"/>
    <property type="match status" value="1"/>
</dbReference>
<organism evidence="6 7">
    <name type="scientific">Methylobacterium nonmethylotrophicum</name>
    <dbReference type="NCBI Taxonomy" id="1141884"/>
    <lineage>
        <taxon>Bacteria</taxon>
        <taxon>Pseudomonadati</taxon>
        <taxon>Pseudomonadota</taxon>
        <taxon>Alphaproteobacteria</taxon>
        <taxon>Hyphomicrobiales</taxon>
        <taxon>Methylobacteriaceae</taxon>
        <taxon>Methylobacterium</taxon>
    </lineage>
</organism>
<protein>
    <submittedName>
        <fullName evidence="6">DUF3459 domain-containing protein</fullName>
    </submittedName>
</protein>
<evidence type="ECO:0000313" key="6">
    <source>
        <dbReference type="EMBL" id="TGE00100.1"/>
    </source>
</evidence>
<evidence type="ECO:0000256" key="1">
    <source>
        <dbReference type="ARBA" id="ARBA00008061"/>
    </source>
</evidence>
<evidence type="ECO:0000313" key="7">
    <source>
        <dbReference type="Proteomes" id="UP000297535"/>
    </source>
</evidence>
<feature type="domain" description="Glycosyl hydrolase family 13 catalytic" evidence="5">
    <location>
        <begin position="32"/>
        <end position="410"/>
    </location>
</feature>
<evidence type="ECO:0000256" key="3">
    <source>
        <dbReference type="ARBA" id="ARBA00023295"/>
    </source>
</evidence>
<dbReference type="GO" id="GO:0004556">
    <property type="term" value="F:alpha-amylase activity"/>
    <property type="evidence" value="ECO:0007669"/>
    <property type="project" value="TreeGrafter"/>
</dbReference>
<dbReference type="Proteomes" id="UP000297535">
    <property type="component" value="Unassembled WGS sequence"/>
</dbReference>
<accession>A0A4Z0NSU1</accession>
<comment type="caution">
    <text evidence="6">The sequence shown here is derived from an EMBL/GenBank/DDBJ whole genome shotgun (WGS) entry which is preliminary data.</text>
</comment>
<dbReference type="AlphaFoldDB" id="A0A4Z0NSU1"/>
<dbReference type="Pfam" id="PF00128">
    <property type="entry name" value="Alpha-amylase"/>
    <property type="match status" value="1"/>
</dbReference>
<dbReference type="InterPro" id="IPR045857">
    <property type="entry name" value="O16G_dom_2"/>
</dbReference>
<dbReference type="PANTHER" id="PTHR10357:SF179">
    <property type="entry name" value="NEUTRAL AND BASIC AMINO ACID TRANSPORT PROTEIN RBAT"/>
    <property type="match status" value="1"/>
</dbReference>